<evidence type="ECO:0000256" key="1">
    <source>
        <dbReference type="SAM" id="MobiDB-lite"/>
    </source>
</evidence>
<evidence type="ECO:0000313" key="2">
    <source>
        <dbReference type="EMBL" id="GBP32322.1"/>
    </source>
</evidence>
<name>A0A4C1V208_EUMVA</name>
<gene>
    <name evidence="2" type="ORF">EVAR_25576_1</name>
</gene>
<organism evidence="2 3">
    <name type="scientific">Eumeta variegata</name>
    <name type="common">Bagworm moth</name>
    <name type="synonym">Eumeta japonica</name>
    <dbReference type="NCBI Taxonomy" id="151549"/>
    <lineage>
        <taxon>Eukaryota</taxon>
        <taxon>Metazoa</taxon>
        <taxon>Ecdysozoa</taxon>
        <taxon>Arthropoda</taxon>
        <taxon>Hexapoda</taxon>
        <taxon>Insecta</taxon>
        <taxon>Pterygota</taxon>
        <taxon>Neoptera</taxon>
        <taxon>Endopterygota</taxon>
        <taxon>Lepidoptera</taxon>
        <taxon>Glossata</taxon>
        <taxon>Ditrysia</taxon>
        <taxon>Tineoidea</taxon>
        <taxon>Psychidae</taxon>
        <taxon>Oiketicinae</taxon>
        <taxon>Eumeta</taxon>
    </lineage>
</organism>
<proteinExistence type="predicted"/>
<protein>
    <submittedName>
        <fullName evidence="2">Uncharacterized protein</fullName>
    </submittedName>
</protein>
<sequence>MEAYVSSGSNNDDPRKCHKMIPIHTSLQHLPAGGSGAGASNTIPTSRPHLGLISKTTISARNVGRSPAVFSAPAARTISAGDDRRTRETARAPVTPLPCRRRRCPSTLNRKSCRVATTPVPARGALLLSLSLAASAERNVVHARGAVLKIQCVQNKNIKKNGRQSARALSPRTKLRHVESAVSDCSIKLPDVVTSLVRTAPDPRWTSGPNFLVPNKRLRKDVSQQQNE</sequence>
<feature type="region of interest" description="Disordered" evidence="1">
    <location>
        <begin position="28"/>
        <end position="47"/>
    </location>
</feature>
<reference evidence="2 3" key="1">
    <citation type="journal article" date="2019" name="Commun. Biol.">
        <title>The bagworm genome reveals a unique fibroin gene that provides high tensile strength.</title>
        <authorList>
            <person name="Kono N."/>
            <person name="Nakamura H."/>
            <person name="Ohtoshi R."/>
            <person name="Tomita M."/>
            <person name="Numata K."/>
            <person name="Arakawa K."/>
        </authorList>
    </citation>
    <scope>NUCLEOTIDE SEQUENCE [LARGE SCALE GENOMIC DNA]</scope>
</reference>
<dbReference type="Proteomes" id="UP000299102">
    <property type="component" value="Unassembled WGS sequence"/>
</dbReference>
<dbReference type="AlphaFoldDB" id="A0A4C1V208"/>
<accession>A0A4C1V208</accession>
<keyword evidence="3" id="KW-1185">Reference proteome</keyword>
<dbReference type="EMBL" id="BGZK01000258">
    <property type="protein sequence ID" value="GBP32322.1"/>
    <property type="molecule type" value="Genomic_DNA"/>
</dbReference>
<comment type="caution">
    <text evidence="2">The sequence shown here is derived from an EMBL/GenBank/DDBJ whole genome shotgun (WGS) entry which is preliminary data.</text>
</comment>
<evidence type="ECO:0000313" key="3">
    <source>
        <dbReference type="Proteomes" id="UP000299102"/>
    </source>
</evidence>